<dbReference type="HOGENOM" id="CLU_007499_0_0_1"/>
<dbReference type="eggNOG" id="ENOG502S984">
    <property type="taxonomic scope" value="Eukaryota"/>
</dbReference>
<keyword evidence="3" id="KW-1185">Reference proteome</keyword>
<feature type="compositionally biased region" description="Polar residues" evidence="1">
    <location>
        <begin position="1037"/>
        <end position="1052"/>
    </location>
</feature>
<feature type="compositionally biased region" description="Polar residues" evidence="1">
    <location>
        <begin position="24"/>
        <end position="33"/>
    </location>
</feature>
<feature type="compositionally biased region" description="Acidic residues" evidence="1">
    <location>
        <begin position="1199"/>
        <end position="1217"/>
    </location>
</feature>
<reference evidence="2 3" key="1">
    <citation type="submission" date="2013-03" db="EMBL/GenBank/DDBJ databases">
        <title>The Genome Sequence of Cladophialophora psammophila CBS 110553.</title>
        <authorList>
            <consortium name="The Broad Institute Genomics Platform"/>
            <person name="Cuomo C."/>
            <person name="de Hoog S."/>
            <person name="Gorbushina A."/>
            <person name="Walker B."/>
            <person name="Young S.K."/>
            <person name="Zeng Q."/>
            <person name="Gargeya S."/>
            <person name="Fitzgerald M."/>
            <person name="Haas B."/>
            <person name="Abouelleil A."/>
            <person name="Allen A.W."/>
            <person name="Alvarado L."/>
            <person name="Arachchi H.M."/>
            <person name="Berlin A.M."/>
            <person name="Chapman S.B."/>
            <person name="Gainer-Dewar J."/>
            <person name="Goldberg J."/>
            <person name="Griggs A."/>
            <person name="Gujja S."/>
            <person name="Hansen M."/>
            <person name="Howarth C."/>
            <person name="Imamovic A."/>
            <person name="Ireland A."/>
            <person name="Larimer J."/>
            <person name="McCowan C."/>
            <person name="Murphy C."/>
            <person name="Pearson M."/>
            <person name="Poon T.W."/>
            <person name="Priest M."/>
            <person name="Roberts A."/>
            <person name="Saif S."/>
            <person name="Shea T."/>
            <person name="Sisk P."/>
            <person name="Sykes S."/>
            <person name="Wortman J."/>
            <person name="Nusbaum C."/>
            <person name="Birren B."/>
        </authorList>
    </citation>
    <scope>NUCLEOTIDE SEQUENCE [LARGE SCALE GENOMIC DNA]</scope>
    <source>
        <strain evidence="2 3">CBS 110553</strain>
    </source>
</reference>
<evidence type="ECO:0000256" key="1">
    <source>
        <dbReference type="SAM" id="MobiDB-lite"/>
    </source>
</evidence>
<feature type="region of interest" description="Disordered" evidence="1">
    <location>
        <begin position="698"/>
        <end position="723"/>
    </location>
</feature>
<accession>W9X976</accession>
<dbReference type="OrthoDB" id="5371510at2759"/>
<feature type="compositionally biased region" description="Polar residues" evidence="1">
    <location>
        <begin position="77"/>
        <end position="89"/>
    </location>
</feature>
<gene>
    <name evidence="2" type="ORF">A1O5_01301</name>
</gene>
<dbReference type="PROSITE" id="PS50330">
    <property type="entry name" value="UIM"/>
    <property type="match status" value="1"/>
</dbReference>
<feature type="region of interest" description="Disordered" evidence="1">
    <location>
        <begin position="258"/>
        <end position="294"/>
    </location>
</feature>
<feature type="region of interest" description="Disordered" evidence="1">
    <location>
        <begin position="1"/>
        <end position="48"/>
    </location>
</feature>
<proteinExistence type="predicted"/>
<dbReference type="Proteomes" id="UP000019471">
    <property type="component" value="Unassembled WGS sequence"/>
</dbReference>
<feature type="compositionally biased region" description="Basic and acidic residues" evidence="1">
    <location>
        <begin position="1135"/>
        <end position="1146"/>
    </location>
</feature>
<dbReference type="EMBL" id="AMGX01000001">
    <property type="protein sequence ID" value="EXJ76793.1"/>
    <property type="molecule type" value="Genomic_DNA"/>
</dbReference>
<name>W9X976_9EURO</name>
<dbReference type="AlphaFoldDB" id="W9X976"/>
<dbReference type="RefSeq" id="XP_007740110.1">
    <property type="nucleotide sequence ID" value="XM_007741920.1"/>
</dbReference>
<feature type="region of interest" description="Disordered" evidence="1">
    <location>
        <begin position="70"/>
        <end position="89"/>
    </location>
</feature>
<evidence type="ECO:0000313" key="3">
    <source>
        <dbReference type="Proteomes" id="UP000019471"/>
    </source>
</evidence>
<protein>
    <submittedName>
        <fullName evidence="2">Uncharacterized protein</fullName>
    </submittedName>
</protein>
<feature type="compositionally biased region" description="Basic and acidic residues" evidence="1">
    <location>
        <begin position="1097"/>
        <end position="1116"/>
    </location>
</feature>
<comment type="caution">
    <text evidence="2">The sequence shown here is derived from an EMBL/GenBank/DDBJ whole genome shotgun (WGS) entry which is preliminary data.</text>
</comment>
<feature type="region of interest" description="Disordered" evidence="1">
    <location>
        <begin position="1012"/>
        <end position="1070"/>
    </location>
</feature>
<dbReference type="GeneID" id="19186037"/>
<organism evidence="2 3">
    <name type="scientific">Cladophialophora psammophila CBS 110553</name>
    <dbReference type="NCBI Taxonomy" id="1182543"/>
    <lineage>
        <taxon>Eukaryota</taxon>
        <taxon>Fungi</taxon>
        <taxon>Dikarya</taxon>
        <taxon>Ascomycota</taxon>
        <taxon>Pezizomycotina</taxon>
        <taxon>Eurotiomycetes</taxon>
        <taxon>Chaetothyriomycetidae</taxon>
        <taxon>Chaetothyriales</taxon>
        <taxon>Herpotrichiellaceae</taxon>
        <taxon>Cladophialophora</taxon>
    </lineage>
</organism>
<feature type="region of interest" description="Disordered" evidence="1">
    <location>
        <begin position="1097"/>
        <end position="1217"/>
    </location>
</feature>
<feature type="compositionally biased region" description="Polar residues" evidence="1">
    <location>
        <begin position="258"/>
        <end position="283"/>
    </location>
</feature>
<sequence>MALPASTAAPTNRGQGVAGDSEDIWNSPSTQPPAQDSAAATSDKTAAGRIQEEQDLTRAIQLSLQDQAKAGKRTDTLMGSSQRLSSSDEPSLELVLSLNNEFTALADTAGDTAIYFGAPPQMPEQNGKDYHYIKQHFDRVHVVESTNLRLMGDESRFTDRDLLNPTKSFRAERKLRKLGVLNKAEAAHGGKFKYYIDLRPPNEDEEAVILITDLTCTRGVLTWHLARHKYDLSPLAVLGHDEFGIQPHADPLAKRLVSSENTGDADPSPSNTAKPKSSQSSDNKAAPPGTTAPDYSPLRHWSALERMLQAIQGNDPKLDSAPKLWTFFAIARYFGCATHERISGWIMTWIYAGNNSNFIQNNPEVAYRIGMAIRSTDLIKDSFSILVGERALIEACGELNPEILTLRRQSVHGRKLELLDDDERNRIDHAASSFVKRIRQMVCSMCKDMDFLHESPTYAILDNAVGQTPRGVEALKTTKEIIKDYIRSRIYHVLCQNQGNFRNLESDLKSTFPFRTASSEDYSVVYGSLSQRTRQFTKTFWIALQHTQFDEGSYNTSSQGTIGLSDDTQYLQVLQGLCKDDPFNGITQVPRGAFVRTIKVLNQMFWSREVVYGTPSAKRRKTNELDDSTLPFRDRHNSISSSIARIPTSPSWRTILPKKAHTTTAPSTEPPAFALRPKPTSTGNVLQQVNNYVANSATESQQGVSTPPNLTVRNTTPVNDTGESRFIQGTTFENNVSAESTAPLPINPNWAAPTVAADACAFASNMFFNPYTGRYEELNLPKEERTHHVNPPPPTPRISNRVKQAFSNSNTDAEGTIPPSYHSPISPEELLNELTTAIESICSKIVYPPHLFHETGLLPTDLFDSLLCLNANEFRYLPLWVPDGNDDGTGGVFEEEPVPNLDPVQTNIESFGPGRIKRGFDQADTEANSEFDEITSSQAVSTLGKASKFATDGTRTVKSMSSISTIDVNRETTVFTGPNDFEGVAHSVVPVGKDVMGTDDEADADMLSADDVDEGVFDDGDSDTDMVNWDSEHATESHASSNAIGNSNQESTGRGYDQGQGQGAGQLRHAQHNLKDESQNNNNIINTMPEFETIVKEVNDDKDRRRDNEENKDNGKGKARTQNFPHGFILPDLPSHSHEPANRLEPEPEPFAHGQYYPRPHPRNRSQLQPHPHPQHDQASSSSSVVLIEMGDNGNGNETDNDAEEEDDDDDDGFEFI</sequence>
<feature type="compositionally biased region" description="Low complexity" evidence="1">
    <location>
        <begin position="34"/>
        <end position="47"/>
    </location>
</feature>
<evidence type="ECO:0000313" key="2">
    <source>
        <dbReference type="EMBL" id="EXJ76793.1"/>
    </source>
</evidence>
<dbReference type="InterPro" id="IPR003903">
    <property type="entry name" value="UIM_dom"/>
</dbReference>
<feature type="compositionally biased region" description="Acidic residues" evidence="1">
    <location>
        <begin position="1012"/>
        <end position="1024"/>
    </location>
</feature>